<dbReference type="Pfam" id="PF03734">
    <property type="entry name" value="YkuD"/>
    <property type="match status" value="1"/>
</dbReference>
<evidence type="ECO:0000256" key="5">
    <source>
        <dbReference type="ARBA" id="ARBA00023315"/>
    </source>
</evidence>
<feature type="domain" description="L,D-TPase catalytic" evidence="10">
    <location>
        <begin position="234"/>
        <end position="370"/>
    </location>
</feature>
<dbReference type="Gene3D" id="2.40.440.10">
    <property type="entry name" value="L,D-transpeptidase catalytic domain-like"/>
    <property type="match status" value="1"/>
</dbReference>
<proteinExistence type="predicted"/>
<evidence type="ECO:0000256" key="3">
    <source>
        <dbReference type="ARBA" id="ARBA00022960"/>
    </source>
</evidence>
<evidence type="ECO:0000256" key="1">
    <source>
        <dbReference type="ARBA" id="ARBA00004752"/>
    </source>
</evidence>
<keyword evidence="3 7" id="KW-0133">Cell shape</keyword>
<feature type="region of interest" description="Disordered" evidence="8">
    <location>
        <begin position="31"/>
        <end position="50"/>
    </location>
</feature>
<keyword evidence="4 7" id="KW-0573">Peptidoglycan synthesis</keyword>
<accession>A0ABN3UQV5</accession>
<dbReference type="PROSITE" id="PS51257">
    <property type="entry name" value="PROKAR_LIPOPROTEIN"/>
    <property type="match status" value="1"/>
</dbReference>
<comment type="pathway">
    <text evidence="1 7">Cell wall biogenesis; peptidoglycan biosynthesis.</text>
</comment>
<dbReference type="Gene3D" id="2.60.40.3780">
    <property type="match status" value="1"/>
</dbReference>
<feature type="region of interest" description="Disordered" evidence="8">
    <location>
        <begin position="399"/>
        <end position="433"/>
    </location>
</feature>
<evidence type="ECO:0000256" key="8">
    <source>
        <dbReference type="SAM" id="MobiDB-lite"/>
    </source>
</evidence>
<evidence type="ECO:0000259" key="10">
    <source>
        <dbReference type="PROSITE" id="PS52029"/>
    </source>
</evidence>
<evidence type="ECO:0000256" key="4">
    <source>
        <dbReference type="ARBA" id="ARBA00022984"/>
    </source>
</evidence>
<dbReference type="InterPro" id="IPR038063">
    <property type="entry name" value="Transpep_catalytic_dom"/>
</dbReference>
<feature type="signal peptide" evidence="9">
    <location>
        <begin position="1"/>
        <end position="26"/>
    </location>
</feature>
<dbReference type="InterPro" id="IPR005490">
    <property type="entry name" value="LD_TPept_cat_dom"/>
</dbReference>
<keyword evidence="2" id="KW-0808">Transferase</keyword>
<dbReference type="InterPro" id="IPR050979">
    <property type="entry name" value="LD-transpeptidase"/>
</dbReference>
<feature type="active site" description="Proton donor/acceptor" evidence="7">
    <location>
        <position position="328"/>
    </location>
</feature>
<protein>
    <submittedName>
        <fullName evidence="11">Ig-like domain-containing protein</fullName>
    </submittedName>
</protein>
<comment type="caution">
    <text evidence="11">The sequence shown here is derived from an EMBL/GenBank/DDBJ whole genome shotgun (WGS) entry which is preliminary data.</text>
</comment>
<evidence type="ECO:0000256" key="6">
    <source>
        <dbReference type="ARBA" id="ARBA00023316"/>
    </source>
</evidence>
<evidence type="ECO:0000313" key="12">
    <source>
        <dbReference type="Proteomes" id="UP001501842"/>
    </source>
</evidence>
<sequence>MMRRTPFALAGTAALLLLTACSENSAKVTERAQAEPAAPQVTITPADGTGKVKPDSKIKITVADGTLQNVTVKVGKKDVEGELSADGASWTSTWALRPGATYQVSATAANNVQTATVASSFTTLKPANTFKIADIIPAPGETVGVGMPITITFDRDISNKKAVEQALVVRSEKPAVGAWYWTADNQVIFRTKNKKYWDARQKIKLTAHLAGVRGAKGVYGAADRTHQFKIGNSQISTVDTKKKYITVVRNGKRVKHVPISAGSGNGPVRNGVDTFLTTSGSHLTMSRHRVETMTSEWMGVDPKDKANGGYEEKIPFAVRISNSGEYVHSMASRVWAMGRQNLSHGCVNAPPEFAQWFYNNFQRGDVVDITGTKRRIEWNNGWSYYEMPWKQWVQGGALDREVNTGPAEEASETPATTPPAASPSTPAATETAP</sequence>
<evidence type="ECO:0000256" key="7">
    <source>
        <dbReference type="PROSITE-ProRule" id="PRU01373"/>
    </source>
</evidence>
<evidence type="ECO:0000313" key="11">
    <source>
        <dbReference type="EMBL" id="GAA2737193.1"/>
    </source>
</evidence>
<feature type="chain" id="PRO_5046137082" evidence="9">
    <location>
        <begin position="27"/>
        <end position="433"/>
    </location>
</feature>
<dbReference type="Proteomes" id="UP001501842">
    <property type="component" value="Unassembled WGS sequence"/>
</dbReference>
<keyword evidence="5" id="KW-0012">Acyltransferase</keyword>
<dbReference type="EMBL" id="BAAATZ010000034">
    <property type="protein sequence ID" value="GAA2737193.1"/>
    <property type="molecule type" value="Genomic_DNA"/>
</dbReference>
<dbReference type="SUPFAM" id="SSF141523">
    <property type="entry name" value="L,D-transpeptidase catalytic domain-like"/>
    <property type="match status" value="1"/>
</dbReference>
<feature type="active site" description="Nucleophile" evidence="7">
    <location>
        <position position="346"/>
    </location>
</feature>
<dbReference type="PANTHER" id="PTHR30582">
    <property type="entry name" value="L,D-TRANSPEPTIDASE"/>
    <property type="match status" value="1"/>
</dbReference>
<evidence type="ECO:0000256" key="2">
    <source>
        <dbReference type="ARBA" id="ARBA00022679"/>
    </source>
</evidence>
<dbReference type="CDD" id="cd16913">
    <property type="entry name" value="YkuD_like"/>
    <property type="match status" value="1"/>
</dbReference>
<dbReference type="Pfam" id="PF17964">
    <property type="entry name" value="Big_10"/>
    <property type="match status" value="1"/>
</dbReference>
<feature type="compositionally biased region" description="Low complexity" evidence="8">
    <location>
        <begin position="406"/>
        <end position="415"/>
    </location>
</feature>
<dbReference type="InterPro" id="IPR041280">
    <property type="entry name" value="Big_10"/>
</dbReference>
<keyword evidence="12" id="KW-1185">Reference proteome</keyword>
<name>A0ABN3UQV5_9ACTN</name>
<dbReference type="PROSITE" id="PS52029">
    <property type="entry name" value="LD_TPASE"/>
    <property type="match status" value="1"/>
</dbReference>
<gene>
    <name evidence="11" type="ORF">GCM10010439_66250</name>
</gene>
<dbReference type="PANTHER" id="PTHR30582:SF2">
    <property type="entry name" value="L,D-TRANSPEPTIDASE YCIB-RELATED"/>
    <property type="match status" value="1"/>
</dbReference>
<feature type="compositionally biased region" description="Low complexity" evidence="8">
    <location>
        <begin position="422"/>
        <end position="433"/>
    </location>
</feature>
<dbReference type="RefSeq" id="WP_344456735.1">
    <property type="nucleotide sequence ID" value="NZ_BAAATZ010000034.1"/>
</dbReference>
<keyword evidence="9" id="KW-0732">Signal</keyword>
<evidence type="ECO:0000256" key="9">
    <source>
        <dbReference type="SAM" id="SignalP"/>
    </source>
</evidence>
<reference evidence="11 12" key="1">
    <citation type="journal article" date="2019" name="Int. J. Syst. Evol. Microbiol.">
        <title>The Global Catalogue of Microorganisms (GCM) 10K type strain sequencing project: providing services to taxonomists for standard genome sequencing and annotation.</title>
        <authorList>
            <consortium name="The Broad Institute Genomics Platform"/>
            <consortium name="The Broad Institute Genome Sequencing Center for Infectious Disease"/>
            <person name="Wu L."/>
            <person name="Ma J."/>
        </authorList>
    </citation>
    <scope>NUCLEOTIDE SEQUENCE [LARGE SCALE GENOMIC DNA]</scope>
    <source>
        <strain evidence="11 12">JCM 8201</strain>
    </source>
</reference>
<keyword evidence="6 7" id="KW-0961">Cell wall biogenesis/degradation</keyword>
<dbReference type="CDD" id="cd13432">
    <property type="entry name" value="LDT_IgD_like_2"/>
    <property type="match status" value="1"/>
</dbReference>
<organism evidence="11 12">
    <name type="scientific">Actinocorallia aurantiaca</name>
    <dbReference type="NCBI Taxonomy" id="46204"/>
    <lineage>
        <taxon>Bacteria</taxon>
        <taxon>Bacillati</taxon>
        <taxon>Actinomycetota</taxon>
        <taxon>Actinomycetes</taxon>
        <taxon>Streptosporangiales</taxon>
        <taxon>Thermomonosporaceae</taxon>
        <taxon>Actinocorallia</taxon>
    </lineage>
</organism>
<dbReference type="Gene3D" id="2.60.40.3710">
    <property type="match status" value="1"/>
</dbReference>